<protein>
    <submittedName>
        <fullName evidence="1">Uncharacterized protein</fullName>
    </submittedName>
</protein>
<reference evidence="1 2" key="1">
    <citation type="submission" date="2023-07" db="EMBL/GenBank/DDBJ databases">
        <title>Closed genome sequence of Methanimicrococcus sp. Es2.</title>
        <authorList>
            <person name="Protasov E."/>
            <person name="Platt K."/>
            <person name="Reeh H."/>
            <person name="Poehlein A."/>
            <person name="Daniel R."/>
            <person name="Brune A."/>
        </authorList>
    </citation>
    <scope>NUCLEOTIDE SEQUENCE [LARGE SCALE GENOMIC DNA]</scope>
    <source>
        <strain evidence="1 2">Es2</strain>
    </source>
</reference>
<evidence type="ECO:0000313" key="2">
    <source>
        <dbReference type="Proteomes" id="UP001302662"/>
    </source>
</evidence>
<dbReference type="Proteomes" id="UP001302662">
    <property type="component" value="Chromosome"/>
</dbReference>
<accession>A0AA96ZXG4</accession>
<keyword evidence="2" id="KW-1185">Reference proteome</keyword>
<dbReference type="AlphaFoldDB" id="A0AA96ZXG4"/>
<sequence>MSLGKRLFHKSNLKMKQFTGDNGGNAMVGIPENAEFELINGTFVSSNTSAHLEITCRKDPYQDFQAVDNELKKDCPILQVKKLREGAIVRVLPMKSGYEADIYNERNDQAISILAGPENRDHLDLLLEMIKSAKFI</sequence>
<dbReference type="EMBL" id="CP131062">
    <property type="protein sequence ID" value="WNY28985.1"/>
    <property type="molecule type" value="Genomic_DNA"/>
</dbReference>
<dbReference type="RefSeq" id="WP_316558985.1">
    <property type="nucleotide sequence ID" value="NZ_CP131062.1"/>
</dbReference>
<dbReference type="GeneID" id="85197670"/>
<gene>
    <name evidence="1" type="ORF">MmiEs2_11980</name>
</gene>
<dbReference type="KEGG" id="mees:MmiEs2_11980"/>
<evidence type="ECO:0000313" key="1">
    <source>
        <dbReference type="EMBL" id="WNY28985.1"/>
    </source>
</evidence>
<organism evidence="1 2">
    <name type="scientific">Methanimicrococcus stummii</name>
    <dbReference type="NCBI Taxonomy" id="3028294"/>
    <lineage>
        <taxon>Archaea</taxon>
        <taxon>Methanobacteriati</taxon>
        <taxon>Methanobacteriota</taxon>
        <taxon>Stenosarchaea group</taxon>
        <taxon>Methanomicrobia</taxon>
        <taxon>Methanosarcinales</taxon>
        <taxon>Methanosarcinaceae</taxon>
        <taxon>Methanimicrococcus</taxon>
    </lineage>
</organism>
<proteinExistence type="predicted"/>
<name>A0AA96ZXG4_9EURY</name>